<organism evidence="1 2">
    <name type="scientific">Xanthocytophaga flava</name>
    <dbReference type="NCBI Taxonomy" id="3048013"/>
    <lineage>
        <taxon>Bacteria</taxon>
        <taxon>Pseudomonadati</taxon>
        <taxon>Bacteroidota</taxon>
        <taxon>Cytophagia</taxon>
        <taxon>Cytophagales</taxon>
        <taxon>Rhodocytophagaceae</taxon>
        <taxon>Xanthocytophaga</taxon>
    </lineage>
</organism>
<name>A0AAE3QMA8_9BACT</name>
<dbReference type="Proteomes" id="UP001241110">
    <property type="component" value="Unassembled WGS sequence"/>
</dbReference>
<sequence>MERPANNPKKTKMITIELDLEDYWPVQDIQRDIESTRGFKRSIAVICVQLIKEAIVARQKEAPGDRQIDK</sequence>
<comment type="caution">
    <text evidence="1">The sequence shown here is derived from an EMBL/GenBank/DDBJ whole genome shotgun (WGS) entry which is preliminary data.</text>
</comment>
<evidence type="ECO:0000313" key="2">
    <source>
        <dbReference type="Proteomes" id="UP001241110"/>
    </source>
</evidence>
<dbReference type="RefSeq" id="WP_313975286.1">
    <property type="nucleotide sequence ID" value="NZ_JASJOS010000001.1"/>
</dbReference>
<evidence type="ECO:0000313" key="1">
    <source>
        <dbReference type="EMBL" id="MDJ1479258.1"/>
    </source>
</evidence>
<accession>A0AAE3QMA8</accession>
<gene>
    <name evidence="1" type="ORF">QNI16_02105</name>
</gene>
<proteinExistence type="predicted"/>
<dbReference type="EMBL" id="JASJOS010000001">
    <property type="protein sequence ID" value="MDJ1479258.1"/>
    <property type="molecule type" value="Genomic_DNA"/>
</dbReference>
<reference evidence="1" key="1">
    <citation type="submission" date="2023-05" db="EMBL/GenBank/DDBJ databases">
        <authorList>
            <person name="Zhang X."/>
        </authorList>
    </citation>
    <scope>NUCLEOTIDE SEQUENCE</scope>
    <source>
        <strain evidence="1">YF14B1</strain>
    </source>
</reference>
<dbReference type="AlphaFoldDB" id="A0AAE3QMA8"/>
<protein>
    <submittedName>
        <fullName evidence="1">Uncharacterized protein</fullName>
    </submittedName>
</protein>